<gene>
    <name evidence="2" type="ORF">JOL62DRAFT_329297</name>
</gene>
<feature type="compositionally biased region" description="Polar residues" evidence="1">
    <location>
        <begin position="27"/>
        <end position="39"/>
    </location>
</feature>
<dbReference type="EMBL" id="JBBPBF010000044">
    <property type="protein sequence ID" value="KAK7606662.1"/>
    <property type="molecule type" value="Genomic_DNA"/>
</dbReference>
<feature type="compositionally biased region" description="Low complexity" evidence="1">
    <location>
        <begin position="205"/>
        <end position="215"/>
    </location>
</feature>
<feature type="region of interest" description="Disordered" evidence="1">
    <location>
        <begin position="179"/>
        <end position="216"/>
    </location>
</feature>
<feature type="compositionally biased region" description="Basic residues" evidence="1">
    <location>
        <begin position="179"/>
        <end position="204"/>
    </location>
</feature>
<feature type="region of interest" description="Disordered" evidence="1">
    <location>
        <begin position="27"/>
        <end position="46"/>
    </location>
</feature>
<feature type="region of interest" description="Disordered" evidence="1">
    <location>
        <begin position="51"/>
        <end position="137"/>
    </location>
</feature>
<feature type="compositionally biased region" description="Low complexity" evidence="1">
    <location>
        <begin position="78"/>
        <end position="129"/>
    </location>
</feature>
<organism evidence="2 3">
    <name type="scientific">Phyllosticta paracitricarpa</name>
    <dbReference type="NCBI Taxonomy" id="2016321"/>
    <lineage>
        <taxon>Eukaryota</taxon>
        <taxon>Fungi</taxon>
        <taxon>Dikarya</taxon>
        <taxon>Ascomycota</taxon>
        <taxon>Pezizomycotina</taxon>
        <taxon>Dothideomycetes</taxon>
        <taxon>Dothideomycetes incertae sedis</taxon>
        <taxon>Botryosphaeriales</taxon>
        <taxon>Phyllostictaceae</taxon>
        <taxon>Phyllosticta</taxon>
    </lineage>
</organism>
<evidence type="ECO:0000256" key="1">
    <source>
        <dbReference type="SAM" id="MobiDB-lite"/>
    </source>
</evidence>
<dbReference type="Proteomes" id="UP001367316">
    <property type="component" value="Unassembled WGS sequence"/>
</dbReference>
<evidence type="ECO:0000313" key="2">
    <source>
        <dbReference type="EMBL" id="KAK7606662.1"/>
    </source>
</evidence>
<sequence length="273" mass="30328">MDAWQVFLDGLDFGFLPSSLIETRQTDTTTRNNINSTAPQCLLRPHFQTTTKTKTTKPPLPQPQQQNLPPPTTPHAPPSWTSSPNSNSPRPTWPTKTKPSKAPNAPSPKPSAASTTPGAASKPQHATSPWPAPPAPAPVTAATALTCALFARSTSCRRRCCGEVGSRLTFRVRDRARARGLARPTSRRRLWPRARRTRHRRGPRRSSSSSSNNGRVFTLRTLRTDSSKRDRWMDTRRSVAMARRSTCLILLVRPLQKPLFLGFPYMEGQGCFV</sequence>
<name>A0ABR1MUN6_9PEZI</name>
<keyword evidence="3" id="KW-1185">Reference proteome</keyword>
<reference evidence="2 3" key="1">
    <citation type="submission" date="2024-04" db="EMBL/GenBank/DDBJ databases">
        <title>Phyllosticta paracitricarpa is synonymous to the EU quarantine fungus P. citricarpa based on phylogenomic analyses.</title>
        <authorList>
            <consortium name="Lawrence Berkeley National Laboratory"/>
            <person name="Van ingen-buijs V.A."/>
            <person name="Van westerhoven A.C."/>
            <person name="Haridas S."/>
            <person name="Skiadas P."/>
            <person name="Martin F."/>
            <person name="Groenewald J.Z."/>
            <person name="Crous P.W."/>
            <person name="Seidl M.F."/>
        </authorList>
    </citation>
    <scope>NUCLEOTIDE SEQUENCE [LARGE SCALE GENOMIC DNA]</scope>
    <source>
        <strain evidence="2 3">CBS 141358</strain>
    </source>
</reference>
<proteinExistence type="predicted"/>
<accession>A0ABR1MUN6</accession>
<evidence type="ECO:0000313" key="3">
    <source>
        <dbReference type="Proteomes" id="UP001367316"/>
    </source>
</evidence>
<feature type="compositionally biased region" description="Pro residues" evidence="1">
    <location>
        <begin position="58"/>
        <end position="77"/>
    </location>
</feature>
<protein>
    <submittedName>
        <fullName evidence="2">Uncharacterized protein</fullName>
    </submittedName>
</protein>
<comment type="caution">
    <text evidence="2">The sequence shown here is derived from an EMBL/GenBank/DDBJ whole genome shotgun (WGS) entry which is preliminary data.</text>
</comment>